<dbReference type="AlphaFoldDB" id="A0A1E7FJ91"/>
<dbReference type="InterPro" id="IPR011993">
    <property type="entry name" value="PH-like_dom_sf"/>
</dbReference>
<dbReference type="EMBL" id="KV784356">
    <property type="protein sequence ID" value="OEU18236.1"/>
    <property type="molecule type" value="Genomic_DNA"/>
</dbReference>
<dbReference type="InParanoid" id="A0A1E7FJ91"/>
<evidence type="ECO:0000313" key="2">
    <source>
        <dbReference type="EMBL" id="OEU18236.1"/>
    </source>
</evidence>
<organism evidence="2 3">
    <name type="scientific">Fragilariopsis cylindrus CCMP1102</name>
    <dbReference type="NCBI Taxonomy" id="635003"/>
    <lineage>
        <taxon>Eukaryota</taxon>
        <taxon>Sar</taxon>
        <taxon>Stramenopiles</taxon>
        <taxon>Ochrophyta</taxon>
        <taxon>Bacillariophyta</taxon>
        <taxon>Bacillariophyceae</taxon>
        <taxon>Bacillariophycidae</taxon>
        <taxon>Bacillariales</taxon>
        <taxon>Bacillariaceae</taxon>
        <taxon>Fragilariopsis</taxon>
    </lineage>
</organism>
<sequence>LLKQTLMSHNECFLYKVPPLISSDGYRANDWNLANPIQENGVCGFQVERRNNDLYLLFTLDNHTKLFAVSKIEGNKANNTSNNNGTIINSSIETVLDSSRYFVTKIQQGGSVNNSNRTINLGFGFRDREIAIDLLSNVQQFQKSIERELNAK</sequence>
<dbReference type="Gene3D" id="2.30.29.30">
    <property type="entry name" value="Pleckstrin-homology domain (PH domain)/Phosphotyrosine-binding domain (PTB)"/>
    <property type="match status" value="1"/>
</dbReference>
<feature type="non-terminal residue" evidence="2">
    <location>
        <position position="1"/>
    </location>
</feature>
<dbReference type="Pfam" id="PF07933">
    <property type="entry name" value="DUF1681"/>
    <property type="match status" value="1"/>
</dbReference>
<dbReference type="KEGG" id="fcy:FRACYDRAFT_153835"/>
<feature type="non-terminal residue" evidence="2">
    <location>
        <position position="152"/>
    </location>
</feature>
<name>A0A1E7FJ91_9STRA</name>
<dbReference type="GO" id="GO:0006897">
    <property type="term" value="P:endocytosis"/>
    <property type="evidence" value="ECO:0007669"/>
    <property type="project" value="InterPro"/>
</dbReference>
<accession>A0A1E7FJ91</accession>
<dbReference type="GO" id="GO:0030125">
    <property type="term" value="C:clathrin vesicle coat"/>
    <property type="evidence" value="ECO:0007669"/>
    <property type="project" value="TreeGrafter"/>
</dbReference>
<feature type="domain" description="NECAP PHear" evidence="1">
    <location>
        <begin position="3"/>
        <end position="151"/>
    </location>
</feature>
<keyword evidence="3" id="KW-1185">Reference proteome</keyword>
<dbReference type="PANTHER" id="PTHR12847:SF9">
    <property type="entry name" value="NECAP-LIKE PROTEIN CG9132"/>
    <property type="match status" value="1"/>
</dbReference>
<dbReference type="Proteomes" id="UP000095751">
    <property type="component" value="Unassembled WGS sequence"/>
</dbReference>
<dbReference type="OrthoDB" id="10265489at2759"/>
<evidence type="ECO:0000259" key="1">
    <source>
        <dbReference type="Pfam" id="PF07933"/>
    </source>
</evidence>
<reference evidence="2 3" key="1">
    <citation type="submission" date="2016-09" db="EMBL/GenBank/DDBJ databases">
        <title>Extensive genetic diversity and differential bi-allelic expression allows diatom success in the polar Southern Ocean.</title>
        <authorList>
            <consortium name="DOE Joint Genome Institute"/>
            <person name="Mock T."/>
            <person name="Otillar R.P."/>
            <person name="Strauss J."/>
            <person name="Dupont C."/>
            <person name="Frickenhaus S."/>
            <person name="Maumus F."/>
            <person name="Mcmullan M."/>
            <person name="Sanges R."/>
            <person name="Schmutz J."/>
            <person name="Toseland A."/>
            <person name="Valas R."/>
            <person name="Veluchamy A."/>
            <person name="Ward B.J."/>
            <person name="Allen A."/>
            <person name="Barry K."/>
            <person name="Falciatore A."/>
            <person name="Ferrante M."/>
            <person name="Fortunato A.E."/>
            <person name="Gloeckner G."/>
            <person name="Gruber A."/>
            <person name="Hipkin R."/>
            <person name="Janech M."/>
            <person name="Kroth P."/>
            <person name="Leese F."/>
            <person name="Lindquist E."/>
            <person name="Lyon B.R."/>
            <person name="Martin J."/>
            <person name="Mayer C."/>
            <person name="Parker M."/>
            <person name="Quesneville H."/>
            <person name="Raymond J."/>
            <person name="Uhlig C."/>
            <person name="Valentin K.U."/>
            <person name="Worden A.Z."/>
            <person name="Armbrust E.V."/>
            <person name="Bowler C."/>
            <person name="Green B."/>
            <person name="Moulton V."/>
            <person name="Van Oosterhout C."/>
            <person name="Grigoriev I."/>
        </authorList>
    </citation>
    <scope>NUCLEOTIDE SEQUENCE [LARGE SCALE GENOMIC DNA]</scope>
    <source>
        <strain evidence="2 3">CCMP1102</strain>
    </source>
</reference>
<dbReference type="InterPro" id="IPR012466">
    <property type="entry name" value="NECAP_PHear"/>
</dbReference>
<dbReference type="SUPFAM" id="SSF50729">
    <property type="entry name" value="PH domain-like"/>
    <property type="match status" value="1"/>
</dbReference>
<proteinExistence type="predicted"/>
<evidence type="ECO:0000313" key="3">
    <source>
        <dbReference type="Proteomes" id="UP000095751"/>
    </source>
</evidence>
<gene>
    <name evidence="2" type="ORF">FRACYDRAFT_153835</name>
</gene>
<protein>
    <recommendedName>
        <fullName evidence="1">NECAP PHear domain-containing protein</fullName>
    </recommendedName>
</protein>
<dbReference type="PANTHER" id="PTHR12847">
    <property type="entry name" value="ATP-BINDING CASSETTE ABC TRANSPORTER-RELATED"/>
    <property type="match status" value="1"/>
</dbReference>